<protein>
    <submittedName>
        <fullName evidence="9">Ribose/xylose/arabinose/galactoside ABC-type transport systems, permease component</fullName>
    </submittedName>
</protein>
<evidence type="ECO:0000256" key="8">
    <source>
        <dbReference type="SAM" id="Phobius"/>
    </source>
</evidence>
<dbReference type="GO" id="GO:0005886">
    <property type="term" value="C:plasma membrane"/>
    <property type="evidence" value="ECO:0007669"/>
    <property type="project" value="UniProtKB-SubCell"/>
</dbReference>
<dbReference type="InterPro" id="IPR001851">
    <property type="entry name" value="ABC_transp_permease"/>
</dbReference>
<dbReference type="KEGG" id="rla:Rhola_00000990"/>
<dbReference type="OrthoDB" id="9808136at2"/>
<dbReference type="STRING" id="529884.Rhola_00000990"/>
<keyword evidence="5 8" id="KW-0812">Transmembrane</keyword>
<dbReference type="PANTHER" id="PTHR32196:SF21">
    <property type="entry name" value="ABC TRANSPORTER PERMEASE PROTEIN YPHD-RELATED"/>
    <property type="match status" value="1"/>
</dbReference>
<gene>
    <name evidence="9" type="ORF">Rhola_00000990</name>
</gene>
<keyword evidence="2" id="KW-0813">Transport</keyword>
<keyword evidence="7 8" id="KW-0472">Membrane</keyword>
<sequence>MNSKKSTKFRLFPSGVKSAPDFFRGYFVYLALTALIIFFSLASPYFLTAQNLFNIGRQTTAVSIIAVGMTFVIINAQIDLSVGSVFALSGMTSALVMQYVNNFWLLGALAAIAVGVVIGFINGWVTVKLGVPSFLVTLGTLGIARGIALIITDTKPVLISNPAYFQLFGDSSFLGIPIAVIWTLVIVIAGFIVLHKTTFGLRVFATGGNPQAARFTGINTHRTIIASFMIVGALAGLASLQFTAIARAARPDLAAGLELDVIAAVILGGVSLFGGRGTIVGALAGSLIIGVMNNGLVLLGVSSSFQEIIKGIIIIAAVSLGKKK</sequence>
<accession>A0A060JKW5</accession>
<reference evidence="9 10" key="1">
    <citation type="journal article" date="2014" name="Int. J. Syst. Evol. Microbiol.">
        <title>Rhodoluna lacicola gen. nov., sp. nov., a planktonic freshwater bacterium with stream-lined genome.</title>
        <authorList>
            <person name="Hahn M."/>
            <person name="Schmidt J."/>
            <person name="Taipale S.J."/>
            <person name="Doolittle W.F."/>
            <person name="Koll U."/>
        </authorList>
    </citation>
    <scope>NUCLEOTIDE SEQUENCE [LARGE SCALE GENOMIC DNA]</scope>
    <source>
        <strain evidence="9 10">MWH-Ta8</strain>
    </source>
</reference>
<evidence type="ECO:0000313" key="9">
    <source>
        <dbReference type="EMBL" id="AIC46929.1"/>
    </source>
</evidence>
<keyword evidence="3" id="KW-1003">Cell membrane</keyword>
<feature type="transmembrane region" description="Helical" evidence="8">
    <location>
        <begin position="173"/>
        <end position="194"/>
    </location>
</feature>
<evidence type="ECO:0000256" key="3">
    <source>
        <dbReference type="ARBA" id="ARBA00022475"/>
    </source>
</evidence>
<dbReference type="RefSeq" id="WP_038501615.1">
    <property type="nucleotide sequence ID" value="NZ_CP007490.1"/>
</dbReference>
<feature type="transmembrane region" description="Helical" evidence="8">
    <location>
        <begin position="59"/>
        <end position="82"/>
    </location>
</feature>
<feature type="transmembrane region" description="Helical" evidence="8">
    <location>
        <begin position="253"/>
        <end position="273"/>
    </location>
</feature>
<comment type="subcellular location">
    <subcellularLocation>
        <location evidence="1">Cell membrane</location>
        <topology evidence="1">Multi-pass membrane protein</topology>
    </subcellularLocation>
</comment>
<dbReference type="EMBL" id="CP007490">
    <property type="protein sequence ID" value="AIC46929.1"/>
    <property type="molecule type" value="Genomic_DNA"/>
</dbReference>
<evidence type="ECO:0000256" key="4">
    <source>
        <dbReference type="ARBA" id="ARBA00022519"/>
    </source>
</evidence>
<dbReference type="CDD" id="cd06579">
    <property type="entry name" value="TM_PBP1_transp_AraH_like"/>
    <property type="match status" value="1"/>
</dbReference>
<dbReference type="Pfam" id="PF02653">
    <property type="entry name" value="BPD_transp_2"/>
    <property type="match status" value="1"/>
</dbReference>
<dbReference type="eggNOG" id="COG1172">
    <property type="taxonomic scope" value="Bacteria"/>
</dbReference>
<dbReference type="Proteomes" id="UP000067708">
    <property type="component" value="Chromosome"/>
</dbReference>
<dbReference type="GO" id="GO:0022857">
    <property type="term" value="F:transmembrane transporter activity"/>
    <property type="evidence" value="ECO:0007669"/>
    <property type="project" value="InterPro"/>
</dbReference>
<keyword evidence="4" id="KW-0997">Cell inner membrane</keyword>
<feature type="transmembrane region" description="Helical" evidence="8">
    <location>
        <begin position="26"/>
        <end position="47"/>
    </location>
</feature>
<feature type="transmembrane region" description="Helical" evidence="8">
    <location>
        <begin position="224"/>
        <end position="246"/>
    </location>
</feature>
<keyword evidence="10" id="KW-1185">Reference proteome</keyword>
<proteinExistence type="predicted"/>
<feature type="transmembrane region" description="Helical" evidence="8">
    <location>
        <begin position="103"/>
        <end position="125"/>
    </location>
</feature>
<dbReference type="HOGENOM" id="CLU_028880_2_2_11"/>
<evidence type="ECO:0000256" key="7">
    <source>
        <dbReference type="ARBA" id="ARBA00023136"/>
    </source>
</evidence>
<feature type="transmembrane region" description="Helical" evidence="8">
    <location>
        <begin position="131"/>
        <end position="152"/>
    </location>
</feature>
<dbReference type="PATRIC" id="fig|529884.3.peg.94"/>
<dbReference type="AlphaFoldDB" id="A0A060JKW5"/>
<name>A0A060JKW5_9MICO</name>
<evidence type="ECO:0000256" key="6">
    <source>
        <dbReference type="ARBA" id="ARBA00022989"/>
    </source>
</evidence>
<evidence type="ECO:0000256" key="1">
    <source>
        <dbReference type="ARBA" id="ARBA00004651"/>
    </source>
</evidence>
<dbReference type="PANTHER" id="PTHR32196">
    <property type="entry name" value="ABC TRANSPORTER PERMEASE PROTEIN YPHD-RELATED-RELATED"/>
    <property type="match status" value="1"/>
</dbReference>
<evidence type="ECO:0000256" key="5">
    <source>
        <dbReference type="ARBA" id="ARBA00022692"/>
    </source>
</evidence>
<evidence type="ECO:0000256" key="2">
    <source>
        <dbReference type="ARBA" id="ARBA00022448"/>
    </source>
</evidence>
<organism evidence="9 10">
    <name type="scientific">Rhodoluna lacicola</name>
    <dbReference type="NCBI Taxonomy" id="529884"/>
    <lineage>
        <taxon>Bacteria</taxon>
        <taxon>Bacillati</taxon>
        <taxon>Actinomycetota</taxon>
        <taxon>Actinomycetes</taxon>
        <taxon>Micrococcales</taxon>
        <taxon>Microbacteriaceae</taxon>
        <taxon>Luna cluster</taxon>
        <taxon>Luna-1 subcluster</taxon>
        <taxon>Rhodoluna</taxon>
    </lineage>
</organism>
<keyword evidence="6 8" id="KW-1133">Transmembrane helix</keyword>
<evidence type="ECO:0000313" key="10">
    <source>
        <dbReference type="Proteomes" id="UP000067708"/>
    </source>
</evidence>